<feature type="region of interest" description="Disordered" evidence="3">
    <location>
        <begin position="328"/>
        <end position="405"/>
    </location>
</feature>
<feature type="compositionally biased region" description="Low complexity" evidence="3">
    <location>
        <begin position="585"/>
        <end position="595"/>
    </location>
</feature>
<dbReference type="GO" id="GO:0070507">
    <property type="term" value="P:regulation of microtubule cytoskeleton organization"/>
    <property type="evidence" value="ECO:0007669"/>
    <property type="project" value="TreeGrafter"/>
</dbReference>
<dbReference type="EMBL" id="HADY01024856">
    <property type="protein sequence ID" value="SBP63341.1"/>
    <property type="molecule type" value="Transcribed_RNA"/>
</dbReference>
<feature type="compositionally biased region" description="Polar residues" evidence="3">
    <location>
        <begin position="229"/>
        <end position="238"/>
    </location>
</feature>
<feature type="region of interest" description="Disordered" evidence="3">
    <location>
        <begin position="571"/>
        <end position="625"/>
    </location>
</feature>
<feature type="compositionally biased region" description="Polar residues" evidence="3">
    <location>
        <begin position="212"/>
        <end position="221"/>
    </location>
</feature>
<feature type="region of interest" description="Disordered" evidence="3">
    <location>
        <begin position="752"/>
        <end position="777"/>
    </location>
</feature>
<dbReference type="InterPro" id="IPR052212">
    <property type="entry name" value="PH-like_domain"/>
</dbReference>
<dbReference type="PANTHER" id="PTHR12156">
    <property type="entry name" value="PLECKSTRIN HOMOLOGY-LIKE DOMAIN, FAMILY B, MEMBER 3"/>
    <property type="match status" value="1"/>
</dbReference>
<dbReference type="GO" id="GO:0045180">
    <property type="term" value="C:basal cortex"/>
    <property type="evidence" value="ECO:0007669"/>
    <property type="project" value="TreeGrafter"/>
</dbReference>
<dbReference type="Pfam" id="PF00169">
    <property type="entry name" value="PH"/>
    <property type="match status" value="1"/>
</dbReference>
<dbReference type="CDD" id="cd14673">
    <property type="entry name" value="PH_PHLDB1_2"/>
    <property type="match status" value="1"/>
</dbReference>
<feature type="coiled-coil region" evidence="2">
    <location>
        <begin position="887"/>
        <end position="953"/>
    </location>
</feature>
<feature type="compositionally biased region" description="Basic and acidic residues" evidence="3">
    <location>
        <begin position="752"/>
        <end position="762"/>
    </location>
</feature>
<evidence type="ECO:0000313" key="5">
    <source>
        <dbReference type="EMBL" id="SBP63341.1"/>
    </source>
</evidence>
<accession>A0A1A8B9L1</accession>
<dbReference type="InterPro" id="IPR011993">
    <property type="entry name" value="PH-like_dom_sf"/>
</dbReference>
<reference evidence="5" key="1">
    <citation type="submission" date="2016-05" db="EMBL/GenBank/DDBJ databases">
        <authorList>
            <person name="Lavstsen T."/>
            <person name="Jespersen J.S."/>
        </authorList>
    </citation>
    <scope>NUCLEOTIDE SEQUENCE</scope>
    <source>
        <tissue evidence="5">Brain</tissue>
    </source>
</reference>
<feature type="compositionally biased region" description="Low complexity" evidence="3">
    <location>
        <begin position="77"/>
        <end position="96"/>
    </location>
</feature>
<proteinExistence type="predicted"/>
<feature type="domain" description="PH" evidence="4">
    <location>
        <begin position="995"/>
        <end position="1098"/>
    </location>
</feature>
<evidence type="ECO:0000256" key="3">
    <source>
        <dbReference type="SAM" id="MobiDB-lite"/>
    </source>
</evidence>
<reference evidence="5" key="2">
    <citation type="submission" date="2016-06" db="EMBL/GenBank/DDBJ databases">
        <title>The genome of a short-lived fish provides insights into sex chromosome evolution and the genetic control of aging.</title>
        <authorList>
            <person name="Reichwald K."/>
            <person name="Felder M."/>
            <person name="Petzold A."/>
            <person name="Koch P."/>
            <person name="Groth M."/>
            <person name="Platzer M."/>
        </authorList>
    </citation>
    <scope>NUCLEOTIDE SEQUENCE</scope>
    <source>
        <tissue evidence="5">Brain</tissue>
    </source>
</reference>
<gene>
    <name evidence="5" type="primary">PHLDB2</name>
</gene>
<evidence type="ECO:0000259" key="4">
    <source>
        <dbReference type="PROSITE" id="PS50003"/>
    </source>
</evidence>
<feature type="compositionally biased region" description="Low complexity" evidence="3">
    <location>
        <begin position="283"/>
        <end position="296"/>
    </location>
</feature>
<dbReference type="SMART" id="SM00233">
    <property type="entry name" value="PH"/>
    <property type="match status" value="1"/>
</dbReference>
<feature type="region of interest" description="Disordered" evidence="3">
    <location>
        <begin position="70"/>
        <end position="297"/>
    </location>
</feature>
<dbReference type="FunFam" id="2.30.29.30:FF:000006">
    <property type="entry name" value="Pleckstrin homology like domain family B member 1"/>
    <property type="match status" value="1"/>
</dbReference>
<feature type="compositionally biased region" description="Low complexity" evidence="3">
    <location>
        <begin position="128"/>
        <end position="141"/>
    </location>
</feature>
<keyword evidence="1 2" id="KW-0175">Coiled coil</keyword>
<evidence type="ECO:0000256" key="2">
    <source>
        <dbReference type="SAM" id="Coils"/>
    </source>
</evidence>
<dbReference type="SUPFAM" id="SSF50729">
    <property type="entry name" value="PH domain-like"/>
    <property type="match status" value="1"/>
</dbReference>
<sequence length="1105" mass="122075">MKSMLPQKSPVSALAYNTDYLKFSSDYSNAVVGGTSSARGMRSASELRDLMDTLQRKKIALENSLRANGNANPSYFSVTQSPPTTPVSTAAKSTSAYQEQARRYYGSDRPPVLLKSPPPLLPGRRSDPSSSLSSRTSVSRSQDNCGLADGQRLQNPGSSPLLSTWNGGGSSSSVGGSESFLLSVPPSSSSRAPSAGGAVSMPSSPRLGRRSFGNQEPTPSSRTRKYSAGSMSSMTGGHSRSLPRLCPSPSPRGDNNGTLPLSMLPPRRSDVTGGYKFMRDSYNNNQNASSELNNSSGKSFLQVSNRTQVQTSALGEGVVHISLSSSKSSCSTSHSISNTAAPPDVTIPSKAGGSSPRVAKKLSLTSTSSLGSISSSNSSPPEAERHQSQGLSSEAGGGELTCDSGLGLGERRASFGKAGLEPGIGFGERRQSFGKAGVTPPGGFRERRGSISSLSGKEELTGYHQRQKEERLREQEVERLERQRLETILSLCSELGRTERDGGGTTLSSTSAVTNLQKINQELEKLQLIDDDDTPSVFSDCSAVNGTSGKGHMTCPGLENDCYDDDELQVQRRRSSGPRDYRTESPAASLRSFAPSPSPRPRRTNEALQDAGSRSVPTEEEVRHVEEERIQALNNIEELEQKIKDLDNQMEESAQEVEVERALVEAEQDSEVAALEREKEGLEALHNKIQHLETKSQQEKEKDCEVLEAETKRFEDLEFQHLERESRQDEEKELGTQQLLREVAGNHFCLLEEKRQSEKDDGSNLSDTLPRKRAVPPLNPQFMCATLGRSLQNKTHPPLVQSTSCGSILPRIISLSSKECEARRLPKGQSGSRAASQTNVYLDAFGYRDNQAFDTMSVDSSDSIETSISAYTPDNVSSASTSNVARLEEMERLLREAQAEKNRLLEHKEREMEIRKQALEEERRRREDLEKRLQEETSRRQKLIDREVKLREKQRSQARPLTRYLPVRKDDFDLRAHIESAGHSADTCFHLSISEKTCRGYLVKMGGKIKTWKKRWFVFDRNRRTLSYYSDKHEAKLKGVIYFQAIEEVYYDHLKSAHKSPNPSLTFSVKTHDRVYYMVAPSPEAMRIWMDVIVTGAEGYSQFMV</sequence>
<dbReference type="InterPro" id="IPR037810">
    <property type="entry name" value="PHLDB1/2/3_PH"/>
</dbReference>
<protein>
    <submittedName>
        <fullName evidence="5">Pleckstrin homology-like domain, family B, member 2</fullName>
    </submittedName>
</protein>
<dbReference type="PANTHER" id="PTHR12156:SF21">
    <property type="entry name" value="PLECKSTRIN HOMOLOGY-LIKE DOMAIN FAMILY B MEMBER 2"/>
    <property type="match status" value="1"/>
</dbReference>
<dbReference type="PROSITE" id="PS50003">
    <property type="entry name" value="PH_DOMAIN"/>
    <property type="match status" value="1"/>
</dbReference>
<dbReference type="InterPro" id="IPR001849">
    <property type="entry name" value="PH_domain"/>
</dbReference>
<dbReference type="AlphaFoldDB" id="A0A1A8B9L1"/>
<feature type="compositionally biased region" description="Low complexity" evidence="3">
    <location>
        <begin position="161"/>
        <end position="200"/>
    </location>
</feature>
<feature type="region of interest" description="Disordered" evidence="3">
    <location>
        <begin position="417"/>
        <end position="449"/>
    </location>
</feature>
<name>A0A1A8B9L1_NOTFU</name>
<feature type="compositionally biased region" description="Low complexity" evidence="3">
    <location>
        <begin position="362"/>
        <end position="379"/>
    </location>
</feature>
<dbReference type="Gene3D" id="2.30.29.30">
    <property type="entry name" value="Pleckstrin-homology domain (PH domain)/Phosphotyrosine-binding domain (PTB)"/>
    <property type="match status" value="1"/>
</dbReference>
<organism evidence="5">
    <name type="scientific">Nothobranchius furzeri</name>
    <name type="common">Turquoise killifish</name>
    <dbReference type="NCBI Taxonomy" id="105023"/>
    <lineage>
        <taxon>Eukaryota</taxon>
        <taxon>Metazoa</taxon>
        <taxon>Chordata</taxon>
        <taxon>Craniata</taxon>
        <taxon>Vertebrata</taxon>
        <taxon>Euteleostomi</taxon>
        <taxon>Actinopterygii</taxon>
        <taxon>Neopterygii</taxon>
        <taxon>Teleostei</taxon>
        <taxon>Neoteleostei</taxon>
        <taxon>Acanthomorphata</taxon>
        <taxon>Ovalentaria</taxon>
        <taxon>Atherinomorphae</taxon>
        <taxon>Cyprinodontiformes</taxon>
        <taxon>Nothobranchiidae</taxon>
        <taxon>Nothobranchius</taxon>
    </lineage>
</organism>
<evidence type="ECO:0000256" key="1">
    <source>
        <dbReference type="ARBA" id="ARBA00023054"/>
    </source>
</evidence>
<feature type="compositionally biased region" description="Low complexity" evidence="3">
    <location>
        <begin position="328"/>
        <end position="337"/>
    </location>
</feature>